<organism evidence="4 5">
    <name type="scientific">Pseudoalteromonas luteoviolacea CPMOR-1</name>
    <dbReference type="NCBI Taxonomy" id="1365248"/>
    <lineage>
        <taxon>Bacteria</taxon>
        <taxon>Pseudomonadati</taxon>
        <taxon>Pseudomonadota</taxon>
        <taxon>Gammaproteobacteria</taxon>
        <taxon>Alteromonadales</taxon>
        <taxon>Pseudoalteromonadaceae</taxon>
        <taxon>Pseudoalteromonas</taxon>
    </lineage>
</organism>
<evidence type="ECO:0000259" key="3">
    <source>
        <dbReference type="Pfam" id="PF04773"/>
    </source>
</evidence>
<name>A0A167MMN5_9GAMM</name>
<dbReference type="PATRIC" id="fig|1365248.3.peg.606"/>
<dbReference type="PANTHER" id="PTHR38731">
    <property type="entry name" value="LIPL45-RELATED LIPOPROTEIN-RELATED"/>
    <property type="match status" value="1"/>
</dbReference>
<evidence type="ECO:0000313" key="4">
    <source>
        <dbReference type="EMBL" id="KZN66635.1"/>
    </source>
</evidence>
<keyword evidence="2" id="KW-0732">Signal</keyword>
<dbReference type="EMBL" id="AUYC01000012">
    <property type="protein sequence ID" value="KZN66635.1"/>
    <property type="molecule type" value="Genomic_DNA"/>
</dbReference>
<dbReference type="Proteomes" id="UP000076486">
    <property type="component" value="Unassembled WGS sequence"/>
</dbReference>
<dbReference type="RefSeq" id="WP_063366629.1">
    <property type="nucleotide sequence ID" value="NZ_AUYC01000012.1"/>
</dbReference>
<feature type="chain" id="PRO_5007890419" description="FecR protein domain-containing protein" evidence="2">
    <location>
        <begin position="18"/>
        <end position="200"/>
    </location>
</feature>
<feature type="signal peptide" evidence="2">
    <location>
        <begin position="1"/>
        <end position="17"/>
    </location>
</feature>
<reference evidence="4 5" key="1">
    <citation type="submission" date="2013-07" db="EMBL/GenBank/DDBJ databases">
        <title>Comparative Genomic and Metabolomic Analysis of Twelve Strains of Pseudoalteromonas luteoviolacea.</title>
        <authorList>
            <person name="Vynne N.G."/>
            <person name="Mansson M."/>
            <person name="Gram L."/>
        </authorList>
    </citation>
    <scope>NUCLEOTIDE SEQUENCE [LARGE SCALE GENOMIC DNA]</scope>
    <source>
        <strain evidence="4 5">CPMOR-1</strain>
    </source>
</reference>
<accession>A0A167MMN5</accession>
<evidence type="ECO:0000313" key="5">
    <source>
        <dbReference type="Proteomes" id="UP000076486"/>
    </source>
</evidence>
<sequence>MKIQLLSFILFSSACLADAQVAKVMLAKEQVMATSASVERRLSRKSPVYRADILKTGKNARAQFRFYDGTILSLGEHTQFIVDQFEHETVSEAHFEFIQGAFRVVTGQITQVTNPDFKIKTPMGSIGIRGTDFWGGNLYSEDTIDVILLDSEHPLVVENEYGRVTISTPGLGTTLTFGKPPSKPEKWSDKKLQDAVKTIQ</sequence>
<gene>
    <name evidence="4" type="ORF">N473_09585</name>
</gene>
<feature type="compositionally biased region" description="Basic and acidic residues" evidence="1">
    <location>
        <begin position="182"/>
        <end position="194"/>
    </location>
</feature>
<comment type="caution">
    <text evidence="4">The sequence shown here is derived from an EMBL/GenBank/DDBJ whole genome shotgun (WGS) entry which is preliminary data.</text>
</comment>
<feature type="region of interest" description="Disordered" evidence="1">
    <location>
        <begin position="175"/>
        <end position="200"/>
    </location>
</feature>
<dbReference type="InterPro" id="IPR006860">
    <property type="entry name" value="FecR"/>
</dbReference>
<dbReference type="AlphaFoldDB" id="A0A167MMN5"/>
<protein>
    <recommendedName>
        <fullName evidence="3">FecR protein domain-containing protein</fullName>
    </recommendedName>
</protein>
<evidence type="ECO:0000256" key="1">
    <source>
        <dbReference type="SAM" id="MobiDB-lite"/>
    </source>
</evidence>
<evidence type="ECO:0000256" key="2">
    <source>
        <dbReference type="SAM" id="SignalP"/>
    </source>
</evidence>
<proteinExistence type="predicted"/>
<feature type="domain" description="FecR protein" evidence="3">
    <location>
        <begin position="53"/>
        <end position="149"/>
    </location>
</feature>
<dbReference type="PROSITE" id="PS51257">
    <property type="entry name" value="PROKAR_LIPOPROTEIN"/>
    <property type="match status" value="1"/>
</dbReference>
<dbReference type="Pfam" id="PF04773">
    <property type="entry name" value="FecR"/>
    <property type="match status" value="1"/>
</dbReference>